<reference evidence="1 2" key="1">
    <citation type="journal article" date="2019" name="Nat. Ecol. Evol.">
        <title>Megaphylogeny resolves global patterns of mushroom evolution.</title>
        <authorList>
            <person name="Varga T."/>
            <person name="Krizsan K."/>
            <person name="Foldi C."/>
            <person name="Dima B."/>
            <person name="Sanchez-Garcia M."/>
            <person name="Sanchez-Ramirez S."/>
            <person name="Szollosi G.J."/>
            <person name="Szarkandi J.G."/>
            <person name="Papp V."/>
            <person name="Albert L."/>
            <person name="Andreopoulos W."/>
            <person name="Angelini C."/>
            <person name="Antonin V."/>
            <person name="Barry K.W."/>
            <person name="Bougher N.L."/>
            <person name="Buchanan P."/>
            <person name="Buyck B."/>
            <person name="Bense V."/>
            <person name="Catcheside P."/>
            <person name="Chovatia M."/>
            <person name="Cooper J."/>
            <person name="Damon W."/>
            <person name="Desjardin D."/>
            <person name="Finy P."/>
            <person name="Geml J."/>
            <person name="Haridas S."/>
            <person name="Hughes K."/>
            <person name="Justo A."/>
            <person name="Karasinski D."/>
            <person name="Kautmanova I."/>
            <person name="Kiss B."/>
            <person name="Kocsube S."/>
            <person name="Kotiranta H."/>
            <person name="LaButti K.M."/>
            <person name="Lechner B.E."/>
            <person name="Liimatainen K."/>
            <person name="Lipzen A."/>
            <person name="Lukacs Z."/>
            <person name="Mihaltcheva S."/>
            <person name="Morgado L.N."/>
            <person name="Niskanen T."/>
            <person name="Noordeloos M.E."/>
            <person name="Ohm R.A."/>
            <person name="Ortiz-Santana B."/>
            <person name="Ovrebo C."/>
            <person name="Racz N."/>
            <person name="Riley R."/>
            <person name="Savchenko A."/>
            <person name="Shiryaev A."/>
            <person name="Soop K."/>
            <person name="Spirin V."/>
            <person name="Szebenyi C."/>
            <person name="Tomsovsky M."/>
            <person name="Tulloss R.E."/>
            <person name="Uehling J."/>
            <person name="Grigoriev I.V."/>
            <person name="Vagvolgyi C."/>
            <person name="Papp T."/>
            <person name="Martin F.M."/>
            <person name="Miettinen O."/>
            <person name="Hibbett D.S."/>
            <person name="Nagy L.G."/>
        </authorList>
    </citation>
    <scope>NUCLEOTIDE SEQUENCE [LARGE SCALE GENOMIC DNA]</scope>
    <source>
        <strain evidence="1 2">HHB13444</strain>
    </source>
</reference>
<dbReference type="EMBL" id="ML211592">
    <property type="protein sequence ID" value="TFK81527.1"/>
    <property type="molecule type" value="Genomic_DNA"/>
</dbReference>
<keyword evidence="2" id="KW-1185">Reference proteome</keyword>
<gene>
    <name evidence="1" type="ORF">K466DRAFT_501975</name>
</gene>
<accession>A0A5C3NYC2</accession>
<name>A0A5C3NYC2_9APHY</name>
<dbReference type="Proteomes" id="UP000308197">
    <property type="component" value="Unassembled WGS sequence"/>
</dbReference>
<dbReference type="Gene3D" id="3.60.130.30">
    <property type="match status" value="1"/>
</dbReference>
<dbReference type="AlphaFoldDB" id="A0A5C3NYC2"/>
<dbReference type="InParanoid" id="A0A5C3NYC2"/>
<dbReference type="STRING" id="1314778.A0A5C3NYC2"/>
<proteinExistence type="predicted"/>
<evidence type="ECO:0000313" key="2">
    <source>
        <dbReference type="Proteomes" id="UP000308197"/>
    </source>
</evidence>
<sequence length="215" mass="24173">MIRSQTVGRLVHGSKENEAVVRDLVNVPAVKRIANFGNACLQRFGPNLYKSYDEVLTDLCDRDPTLYRNWPNNVFACATFNVGSRTTTVKHTDHLNLSYGWCVITAIGNYDPTRGGHAVLWELRMVIEFPPLRSILIPSAVVSHSNTDIADGEVRYSLTQYSAGGLFRWVAAGHQTLKSLRAKGGRLTESGEEHWKRGVGLLSMWDELQAWWRSL</sequence>
<organism evidence="1 2">
    <name type="scientific">Polyporus arcularius HHB13444</name>
    <dbReference type="NCBI Taxonomy" id="1314778"/>
    <lineage>
        <taxon>Eukaryota</taxon>
        <taxon>Fungi</taxon>
        <taxon>Dikarya</taxon>
        <taxon>Basidiomycota</taxon>
        <taxon>Agaricomycotina</taxon>
        <taxon>Agaricomycetes</taxon>
        <taxon>Polyporales</taxon>
        <taxon>Polyporaceae</taxon>
        <taxon>Polyporus</taxon>
    </lineage>
</organism>
<protein>
    <submittedName>
        <fullName evidence="1">Uncharacterized protein</fullName>
    </submittedName>
</protein>
<evidence type="ECO:0000313" key="1">
    <source>
        <dbReference type="EMBL" id="TFK81527.1"/>
    </source>
</evidence>